<dbReference type="InterPro" id="IPR036047">
    <property type="entry name" value="F-box-like_dom_sf"/>
</dbReference>
<dbReference type="STRING" id="1168221.R7Z6S0"/>
<name>R7Z6S0_CONA1</name>
<dbReference type="SUPFAM" id="SSF81383">
    <property type="entry name" value="F-box domain"/>
    <property type="match status" value="1"/>
</dbReference>
<dbReference type="HOGENOM" id="CLU_066899_0_0_1"/>
<dbReference type="OMA" id="VYRLWLY"/>
<dbReference type="EMBL" id="JH767619">
    <property type="protein sequence ID" value="EON69601.1"/>
    <property type="molecule type" value="Genomic_DNA"/>
</dbReference>
<evidence type="ECO:0000313" key="2">
    <source>
        <dbReference type="Proteomes" id="UP000016924"/>
    </source>
</evidence>
<dbReference type="eggNOG" id="ENOG502SR0E">
    <property type="taxonomic scope" value="Eukaryota"/>
</dbReference>
<reference evidence="2" key="1">
    <citation type="submission" date="2012-06" db="EMBL/GenBank/DDBJ databases">
        <title>The genome sequence of Coniosporium apollinis CBS 100218.</title>
        <authorList>
            <consortium name="The Broad Institute Genome Sequencing Platform"/>
            <person name="Cuomo C."/>
            <person name="Gorbushina A."/>
            <person name="Noack S."/>
            <person name="Walker B."/>
            <person name="Young S.K."/>
            <person name="Zeng Q."/>
            <person name="Gargeya S."/>
            <person name="Fitzgerald M."/>
            <person name="Haas B."/>
            <person name="Abouelleil A."/>
            <person name="Alvarado L."/>
            <person name="Arachchi H.M."/>
            <person name="Berlin A.M."/>
            <person name="Chapman S.B."/>
            <person name="Goldberg J."/>
            <person name="Griggs A."/>
            <person name="Gujja S."/>
            <person name="Hansen M."/>
            <person name="Howarth C."/>
            <person name="Imamovic A."/>
            <person name="Larimer J."/>
            <person name="McCowan C."/>
            <person name="Montmayeur A."/>
            <person name="Murphy C."/>
            <person name="Neiman D."/>
            <person name="Pearson M."/>
            <person name="Priest M."/>
            <person name="Roberts A."/>
            <person name="Saif S."/>
            <person name="Shea T."/>
            <person name="Sisk P."/>
            <person name="Sykes S."/>
            <person name="Wortman J."/>
            <person name="Nusbaum C."/>
            <person name="Birren B."/>
        </authorList>
    </citation>
    <scope>NUCLEOTIDE SEQUENCE [LARGE SCALE GENOMIC DNA]</scope>
    <source>
        <strain evidence="2">CBS 100218</strain>
    </source>
</reference>
<dbReference type="CDD" id="cd09917">
    <property type="entry name" value="F-box_SF"/>
    <property type="match status" value="1"/>
</dbReference>
<dbReference type="Proteomes" id="UP000016924">
    <property type="component" value="Unassembled WGS sequence"/>
</dbReference>
<keyword evidence="2" id="KW-1185">Reference proteome</keyword>
<protein>
    <recommendedName>
        <fullName evidence="3">F-box domain-containing protein</fullName>
    </recommendedName>
</protein>
<evidence type="ECO:0000313" key="1">
    <source>
        <dbReference type="EMBL" id="EON69601.1"/>
    </source>
</evidence>
<proteinExistence type="predicted"/>
<dbReference type="RefSeq" id="XP_007784918.1">
    <property type="nucleotide sequence ID" value="XM_007786728.1"/>
</dbReference>
<dbReference type="GeneID" id="19906172"/>
<dbReference type="AlphaFoldDB" id="R7Z6S0"/>
<evidence type="ECO:0008006" key="3">
    <source>
        <dbReference type="Google" id="ProtNLM"/>
    </source>
</evidence>
<sequence>MLLEDLATEIVAHVFLSCTSISDVLALSSTCKRFRRIYTSSQRLPILQHAAEAQYGPLEDVIQLLTHNASQRAHIIRSVPFSLALLKQIVHTGRIAEKWSDIYPFKKWKHDFEHRRMLTTSERYRLRRALYRLWLYTRAFHNPAHPRSLRMNHLVLHERAQLLHNWSTAELAEIADVHLVLREVIRSNVCPSNGTIARKFKKRYPDHDGSQLLFNIHLNYPPPVSYNPFAAPALSSLYHNSPALADRFSYSKFQATAYHEPGAEGWGDDISQYYVVEDMMKLDPEQILWLKENAPLKGQVELYVKGLGDWFENNGDTWGQTLVEVLGERGEDVGEVLGGIAEGGLGVAVLDEL</sequence>
<dbReference type="OrthoDB" id="1638493at2759"/>
<organism evidence="1 2">
    <name type="scientific">Coniosporium apollinis (strain CBS 100218)</name>
    <name type="common">Rock-inhabiting black yeast</name>
    <dbReference type="NCBI Taxonomy" id="1168221"/>
    <lineage>
        <taxon>Eukaryota</taxon>
        <taxon>Fungi</taxon>
        <taxon>Dikarya</taxon>
        <taxon>Ascomycota</taxon>
        <taxon>Pezizomycotina</taxon>
        <taxon>Dothideomycetes</taxon>
        <taxon>Dothideomycetes incertae sedis</taxon>
        <taxon>Coniosporium</taxon>
    </lineage>
</organism>
<accession>R7Z6S0</accession>
<gene>
    <name evidence="1" type="ORF">W97_08861</name>
</gene>